<dbReference type="Pfam" id="PF24987">
    <property type="entry name" value="HEAT_EF3_N"/>
    <property type="match status" value="1"/>
</dbReference>
<keyword evidence="10" id="KW-0694">RNA-binding</keyword>
<comment type="subcellular location">
    <subcellularLocation>
        <location evidence="1">Cytoplasm</location>
    </subcellularLocation>
</comment>
<feature type="domain" description="ABC transporter" evidence="16">
    <location>
        <begin position="437"/>
        <end position="653"/>
    </location>
</feature>
<name>A0A4V1J0F5_ROZAC</name>
<evidence type="ECO:0000256" key="1">
    <source>
        <dbReference type="ARBA" id="ARBA00004496"/>
    </source>
</evidence>
<dbReference type="PROSITE" id="PS00211">
    <property type="entry name" value="ABC_TRANSPORTER_1"/>
    <property type="match status" value="1"/>
</dbReference>
<dbReference type="Gene3D" id="1.20.1390.20">
    <property type="match status" value="1"/>
</dbReference>
<dbReference type="PANTHER" id="PTHR19211">
    <property type="entry name" value="ATP-BINDING TRANSPORT PROTEIN-RELATED"/>
    <property type="match status" value="1"/>
</dbReference>
<dbReference type="GO" id="GO:0003723">
    <property type="term" value="F:RNA binding"/>
    <property type="evidence" value="ECO:0007669"/>
    <property type="project" value="UniProtKB-KW"/>
</dbReference>
<dbReference type="InterPro" id="IPR011989">
    <property type="entry name" value="ARM-like"/>
</dbReference>
<proteinExistence type="inferred from homology"/>
<dbReference type="CDD" id="cd03221">
    <property type="entry name" value="ABCF_EF-3"/>
    <property type="match status" value="1"/>
</dbReference>
<dbReference type="InterPro" id="IPR015688">
    <property type="entry name" value="eEF3_ABC2_chromodomain-like"/>
</dbReference>
<dbReference type="FunFam" id="3.40.50.300:FF:000193">
    <property type="entry name" value="Probable Elongation factor 3"/>
    <property type="match status" value="1"/>
</dbReference>
<dbReference type="SMART" id="SM01349">
    <property type="entry name" value="TOG"/>
    <property type="match status" value="1"/>
</dbReference>
<dbReference type="SUPFAM" id="SSF52540">
    <property type="entry name" value="P-loop containing nucleoside triphosphate hydrolases"/>
    <property type="match status" value="2"/>
</dbReference>
<evidence type="ECO:0000256" key="2">
    <source>
        <dbReference type="ARBA" id="ARBA00004815"/>
    </source>
</evidence>
<evidence type="ECO:0000256" key="6">
    <source>
        <dbReference type="ARBA" id="ARBA00022741"/>
    </source>
</evidence>
<comment type="similarity">
    <text evidence="3">Belongs to the ABC transporter superfamily. ABCF family. EF3 subfamily.</text>
</comment>
<dbReference type="InterPro" id="IPR023780">
    <property type="entry name" value="Chromo_domain"/>
</dbReference>
<dbReference type="SMART" id="SM00382">
    <property type="entry name" value="AAA"/>
    <property type="match status" value="2"/>
</dbReference>
<dbReference type="Proteomes" id="UP000281549">
    <property type="component" value="Unassembled WGS sequence"/>
</dbReference>
<dbReference type="Pfam" id="PF00005">
    <property type="entry name" value="ABC_tran"/>
    <property type="match status" value="2"/>
</dbReference>
<evidence type="ECO:0000256" key="11">
    <source>
        <dbReference type="ARBA" id="ARBA00022917"/>
    </source>
</evidence>
<dbReference type="Gene3D" id="2.40.50.990">
    <property type="match status" value="1"/>
</dbReference>
<sequence length="1042" mass="116079">MSKTTEPSATVSAQSKRFSELLVSLKTAENIEQVISEMVSVTDAIGLANLQKEVSVVSAISEAAVDKTSVTVRQGACAFVEAVANKKGRVSCPYVLPMLGAVLDAYSDKQSVVQEAAKKACEAVLKHVEGVDVQFMLPILFEAMSNSKKWQGKEKALNILGSFVSIGPKEVAQHLPEIITHLTENMWSTKTQVQTAAFAAIKEIFKTVENGDIEQFMNDIISCIAKPEEVPETIYKLSSTTFIRPVDQPTLAVMVPLLERGLKERATVVLRQTSIIIGNMCKLVTNPEDAQHFLPKLMPGLNAIIENASNPELREVATKAKNVLIEVGAEGNEFVRDEAAIEKEIESLTGFIKSGLKGAKNGNVEDLCINFVCNLASTFIGLKNFEEAEWVKSIGPFVKLLTEENEKVTKEFLKKSVDLDISRKMENMKVEEDIGGVDLCNCEFSLAYGGMILLNNTKLRMKRGRRYGLLGHNGCGKSTLMRAIANGQLEGFPSKDELRSVYVAHELQASDSDMTVVEYILEDEFMKGSTAKEVEEFLLSMNFTLEICHKGVGSLSGGWKMKTQLARAMLLKADILLLDEPTNHLDVKNVAWLENYLNGLDDVTCMIVSHESKFLNTVCTDIIHYESRKLKIYHGNLTHFVSVKPEAKAYFELSASQIKFKFPEPGFLDGVKSRDKAILKMMKCAYKYPNAEKNTISNITVQCSLASRIAVIGPNGAGKSTIIKLLTGETIPTEGEVWKHPNLRFAYVAQHAFHHLEQHLDMTPNEYIQWRFQYGEDKELLSKATRKMTPEEEAELKKEVKYEGTKRVIDALLGRRKLKNSYEYEVKWVNMPMEENAWITREKLDTWGFQKLVQAFDDAEAARQGLYAKPLTQKNIEKHLIDFGLDPEFATHSRIRGLSGGQKVKVVIGAAMWMNPHIVVLDEPTNYLDRDSLGALAHAINEFQGGVIMISHNSEFTSSLCPTTWNVDKGVLSIDGVTDAGKGEKIEQKEQEETIDAFGNVTKVKSTKKLSRKELKAKEKAKKLKKKQGIAVSDSEDDDFDI</sequence>
<dbReference type="Pfam" id="PF00385">
    <property type="entry name" value="Chromo"/>
    <property type="match status" value="1"/>
</dbReference>
<protein>
    <recommendedName>
        <fullName evidence="13">Elongation factor 3</fullName>
    </recommendedName>
    <alternativeName>
        <fullName evidence="14">Eukaryotic elongation factor 3</fullName>
    </alternativeName>
</protein>
<evidence type="ECO:0000259" key="16">
    <source>
        <dbReference type="PROSITE" id="PS50893"/>
    </source>
</evidence>
<dbReference type="InterPro" id="IPR003439">
    <property type="entry name" value="ABC_transporter-like_ATP-bd"/>
</dbReference>
<evidence type="ECO:0000256" key="14">
    <source>
        <dbReference type="ARBA" id="ARBA00050045"/>
    </source>
</evidence>
<dbReference type="Gene3D" id="3.40.50.300">
    <property type="entry name" value="P-loop containing nucleotide triphosphate hydrolases"/>
    <property type="match status" value="2"/>
</dbReference>
<dbReference type="InterPro" id="IPR047036">
    <property type="entry name" value="EF3_4HB_sf"/>
</dbReference>
<dbReference type="AlphaFoldDB" id="A0A4V1J0F5"/>
<dbReference type="InterPro" id="IPR050611">
    <property type="entry name" value="ABCF"/>
</dbReference>
<evidence type="ECO:0000256" key="12">
    <source>
        <dbReference type="ARBA" id="ARBA00049360"/>
    </source>
</evidence>
<evidence type="ECO:0000256" key="8">
    <source>
        <dbReference type="ARBA" id="ARBA00022801"/>
    </source>
</evidence>
<dbReference type="CDD" id="cd18626">
    <property type="entry name" value="CD_eEF3"/>
    <property type="match status" value="1"/>
</dbReference>
<dbReference type="GO" id="GO:0005524">
    <property type="term" value="F:ATP binding"/>
    <property type="evidence" value="ECO:0007669"/>
    <property type="project" value="UniProtKB-KW"/>
</dbReference>
<keyword evidence="4" id="KW-0963">Cytoplasm</keyword>
<dbReference type="InterPro" id="IPR047038">
    <property type="entry name" value="eEF3_chromodomain-like_sf"/>
</dbReference>
<evidence type="ECO:0000256" key="4">
    <source>
        <dbReference type="ARBA" id="ARBA00022490"/>
    </source>
</evidence>
<dbReference type="EMBL" id="ML004960">
    <property type="protein sequence ID" value="RKP21379.1"/>
    <property type="molecule type" value="Genomic_DNA"/>
</dbReference>
<keyword evidence="6" id="KW-0547">Nucleotide-binding</keyword>
<evidence type="ECO:0000259" key="15">
    <source>
        <dbReference type="PROSITE" id="PS50013"/>
    </source>
</evidence>
<evidence type="ECO:0000313" key="17">
    <source>
        <dbReference type="EMBL" id="RKP21379.1"/>
    </source>
</evidence>
<comment type="pathway">
    <text evidence="2">Protein biosynthesis; polypeptide chain elongation.</text>
</comment>
<keyword evidence="11" id="KW-0648">Protein biosynthesis</keyword>
<keyword evidence="7 17" id="KW-0251">Elongation factor</keyword>
<dbReference type="UniPathway" id="UPA00345"/>
<dbReference type="FunFam" id="2.40.50.990:FF:000002">
    <property type="entry name" value="mRNA export factor elf1"/>
    <property type="match status" value="1"/>
</dbReference>
<evidence type="ECO:0000256" key="9">
    <source>
        <dbReference type="ARBA" id="ARBA00022840"/>
    </source>
</evidence>
<dbReference type="InterPro" id="IPR027417">
    <property type="entry name" value="P-loop_NTPase"/>
</dbReference>
<evidence type="ECO:0000256" key="5">
    <source>
        <dbReference type="ARBA" id="ARBA00022737"/>
    </source>
</evidence>
<dbReference type="InterPro" id="IPR016024">
    <property type="entry name" value="ARM-type_fold"/>
</dbReference>
<keyword evidence="5" id="KW-0677">Repeat</keyword>
<feature type="domain" description="ABC transporter" evidence="16">
    <location>
        <begin position="679"/>
        <end position="994"/>
    </location>
</feature>
<dbReference type="GO" id="GO:0005737">
    <property type="term" value="C:cytoplasm"/>
    <property type="evidence" value="ECO:0007669"/>
    <property type="project" value="UniProtKB-SubCell"/>
</dbReference>
<dbReference type="InterPro" id="IPR017871">
    <property type="entry name" value="ABC_transporter-like_CS"/>
</dbReference>
<accession>A0A4V1J0F5</accession>
<dbReference type="PROSITE" id="PS50893">
    <property type="entry name" value="ABC_TRANSPORTER_2"/>
    <property type="match status" value="2"/>
</dbReference>
<dbReference type="InterPro" id="IPR003593">
    <property type="entry name" value="AAA+_ATPase"/>
</dbReference>
<organism evidence="17 18">
    <name type="scientific">Rozella allomycis (strain CSF55)</name>
    <dbReference type="NCBI Taxonomy" id="988480"/>
    <lineage>
        <taxon>Eukaryota</taxon>
        <taxon>Fungi</taxon>
        <taxon>Fungi incertae sedis</taxon>
        <taxon>Cryptomycota</taxon>
        <taxon>Cryptomycota incertae sedis</taxon>
        <taxon>Rozella</taxon>
    </lineage>
</organism>
<dbReference type="InterPro" id="IPR034085">
    <property type="entry name" value="TOG"/>
</dbReference>
<evidence type="ECO:0000256" key="13">
    <source>
        <dbReference type="ARBA" id="ARBA00050030"/>
    </source>
</evidence>
<evidence type="ECO:0000313" key="18">
    <source>
        <dbReference type="Proteomes" id="UP000281549"/>
    </source>
</evidence>
<comment type="catalytic activity">
    <reaction evidence="12">
        <text>ATP + H2O = ADP + phosphate + H(+)</text>
        <dbReference type="Rhea" id="RHEA:13065"/>
        <dbReference type="ChEBI" id="CHEBI:15377"/>
        <dbReference type="ChEBI" id="CHEBI:15378"/>
        <dbReference type="ChEBI" id="CHEBI:30616"/>
        <dbReference type="ChEBI" id="CHEBI:43474"/>
        <dbReference type="ChEBI" id="CHEBI:456216"/>
    </reaction>
</comment>
<keyword evidence="8" id="KW-0378">Hydrolase</keyword>
<dbReference type="SUPFAM" id="SSF48371">
    <property type="entry name" value="ARM repeat"/>
    <property type="match status" value="1"/>
</dbReference>
<dbReference type="Pfam" id="PF24984">
    <property type="entry name" value="HEAT_EF3_GNC1"/>
    <property type="match status" value="1"/>
</dbReference>
<feature type="domain" description="Chromo" evidence="15">
    <location>
        <begin position="807"/>
        <end position="856"/>
    </location>
</feature>
<dbReference type="Gene3D" id="1.25.10.10">
    <property type="entry name" value="Leucine-rich Repeat Variant"/>
    <property type="match status" value="1"/>
</dbReference>
<evidence type="ECO:0000256" key="10">
    <source>
        <dbReference type="ARBA" id="ARBA00022884"/>
    </source>
</evidence>
<keyword evidence="9" id="KW-0067">ATP-binding</keyword>
<evidence type="ECO:0000256" key="7">
    <source>
        <dbReference type="ARBA" id="ARBA00022768"/>
    </source>
</evidence>
<dbReference type="PROSITE" id="PS50013">
    <property type="entry name" value="CHROMO_2"/>
    <property type="match status" value="1"/>
</dbReference>
<dbReference type="GO" id="GO:0003746">
    <property type="term" value="F:translation elongation factor activity"/>
    <property type="evidence" value="ECO:0007669"/>
    <property type="project" value="UniProtKB-KW"/>
</dbReference>
<evidence type="ECO:0000256" key="3">
    <source>
        <dbReference type="ARBA" id="ARBA00011054"/>
    </source>
</evidence>
<dbReference type="SMART" id="SM00298">
    <property type="entry name" value="CHROMO"/>
    <property type="match status" value="1"/>
</dbReference>
<dbReference type="GO" id="GO:0016887">
    <property type="term" value="F:ATP hydrolysis activity"/>
    <property type="evidence" value="ECO:0007669"/>
    <property type="project" value="InterPro"/>
</dbReference>
<dbReference type="InterPro" id="IPR000953">
    <property type="entry name" value="Chromo/chromo_shadow_dom"/>
</dbReference>
<reference evidence="18" key="1">
    <citation type="journal article" date="2018" name="Nat. Microbiol.">
        <title>Leveraging single-cell genomics to expand the fungal tree of life.</title>
        <authorList>
            <person name="Ahrendt S.R."/>
            <person name="Quandt C.A."/>
            <person name="Ciobanu D."/>
            <person name="Clum A."/>
            <person name="Salamov A."/>
            <person name="Andreopoulos B."/>
            <person name="Cheng J.F."/>
            <person name="Woyke T."/>
            <person name="Pelin A."/>
            <person name="Henrissat B."/>
            <person name="Reynolds N.K."/>
            <person name="Benny G.L."/>
            <person name="Smith M.E."/>
            <person name="James T.Y."/>
            <person name="Grigoriev I.V."/>
        </authorList>
    </citation>
    <scope>NUCLEOTIDE SEQUENCE [LARGE SCALE GENOMIC DNA]</scope>
    <source>
        <strain evidence="18">CSF55</strain>
    </source>
</reference>
<gene>
    <name evidence="17" type="ORF">ROZALSC1DRAFT_27202</name>
</gene>
<dbReference type="PANTHER" id="PTHR19211:SF5">
    <property type="entry name" value="ELONGATION FACTOR 3A-RELATED"/>
    <property type="match status" value="1"/>
</dbReference>